<evidence type="ECO:0000313" key="7">
    <source>
        <dbReference type="EMBL" id="KAA0887966.1"/>
    </source>
</evidence>
<evidence type="ECO:0000256" key="2">
    <source>
        <dbReference type="ARBA" id="ARBA00022630"/>
    </source>
</evidence>
<dbReference type="InterPro" id="IPR027477">
    <property type="entry name" value="Succ_DH/fumarate_Rdtase_cat_sf"/>
</dbReference>
<keyword evidence="3" id="KW-0274">FAD</keyword>
<evidence type="ECO:0000259" key="6">
    <source>
        <dbReference type="Pfam" id="PF00890"/>
    </source>
</evidence>
<dbReference type="SUPFAM" id="SSF51905">
    <property type="entry name" value="FAD/NAD(P)-binding domain"/>
    <property type="match status" value="1"/>
</dbReference>
<feature type="signal peptide" evidence="5">
    <location>
        <begin position="1"/>
        <end position="25"/>
    </location>
</feature>
<keyword evidence="8" id="KW-1185">Reference proteome</keyword>
<feature type="domain" description="FAD-dependent oxidoreductase 2 FAD-binding" evidence="6">
    <location>
        <begin position="33"/>
        <end position="480"/>
    </location>
</feature>
<gene>
    <name evidence="7" type="ORF">ET418_17885</name>
</gene>
<evidence type="ECO:0000256" key="1">
    <source>
        <dbReference type="ARBA" id="ARBA00001974"/>
    </source>
</evidence>
<dbReference type="PANTHER" id="PTHR43400:SF10">
    <property type="entry name" value="3-OXOSTEROID 1-DEHYDROGENASE"/>
    <property type="match status" value="1"/>
</dbReference>
<feature type="chain" id="PRO_5023002860" evidence="5">
    <location>
        <begin position="26"/>
        <end position="507"/>
    </location>
</feature>
<name>A0A5A9X4P5_9BACT</name>
<dbReference type="OrthoDB" id="9806724at2"/>
<keyword evidence="2" id="KW-0285">Flavoprotein</keyword>
<dbReference type="GO" id="GO:0008202">
    <property type="term" value="P:steroid metabolic process"/>
    <property type="evidence" value="ECO:0007669"/>
    <property type="project" value="UniProtKB-ARBA"/>
</dbReference>
<dbReference type="RefSeq" id="WP_149309998.1">
    <property type="nucleotide sequence ID" value="NZ_SRSD01000015.1"/>
</dbReference>
<keyword evidence="4" id="KW-0560">Oxidoreductase</keyword>
<dbReference type="GO" id="GO:0016491">
    <property type="term" value="F:oxidoreductase activity"/>
    <property type="evidence" value="ECO:0007669"/>
    <property type="project" value="UniProtKB-KW"/>
</dbReference>
<sequence>MGKCSKLVRIALIIVTVAFSGSVYAADKTINTDIVVVGGGSTGLTAAVAAAEGGAKVMVFEKNPYLGGSSNFAEGLFAVESELQRAKSYGLTKDEAFKHIMEFGHYKNDATLIRQFVNDSADNIAWLQKQGIEFEVVEISPTEPVVWHLIKQRGHIVHGSALVTALQLKAKELGVDFRLRTPVKKLIYSGNKVTGVQAVDHKGNTITVNAKAVIIGTGGFGNSKEKIKQWTKFDPEAFRPILPLNKTGDGIEMAKAVGADHEGENLMLHPGTEGKGIIPLGGIFCMTWQPNTMWVNKHGERFVDEGIAFSFAQAGNAIGRQSGHYAWAIFDDATVDHVTDKGIDNGVGVIVPVTTKLKSMRTEIKNAVAANSESFKAADSIEELAAQIGVPADSLKKTYNNYNNYATIHYDEQFAKEHRLMKPLNNGRLYAVKLMPYHFTSVGGIRVNNNMAVLDKDDRPIEGLYAGGNDVGGLYSDTYTLWASGHAYGWATYSGRMAGLSALKAIK</sequence>
<dbReference type="Pfam" id="PF00890">
    <property type="entry name" value="FAD_binding_2"/>
    <property type="match status" value="1"/>
</dbReference>
<evidence type="ECO:0000256" key="4">
    <source>
        <dbReference type="ARBA" id="ARBA00023002"/>
    </source>
</evidence>
<organism evidence="7 8">
    <name type="scientific">Oryzomonas rubra</name>
    <dbReference type="NCBI Taxonomy" id="2509454"/>
    <lineage>
        <taxon>Bacteria</taxon>
        <taxon>Pseudomonadati</taxon>
        <taxon>Thermodesulfobacteriota</taxon>
        <taxon>Desulfuromonadia</taxon>
        <taxon>Geobacterales</taxon>
        <taxon>Geobacteraceae</taxon>
        <taxon>Oryzomonas</taxon>
    </lineage>
</organism>
<keyword evidence="5" id="KW-0732">Signal</keyword>
<dbReference type="InterPro" id="IPR003953">
    <property type="entry name" value="FAD-dep_OxRdtase_2_FAD-bd"/>
</dbReference>
<comment type="cofactor">
    <cofactor evidence="1">
        <name>FAD</name>
        <dbReference type="ChEBI" id="CHEBI:57692"/>
    </cofactor>
</comment>
<dbReference type="EMBL" id="SRSD01000015">
    <property type="protein sequence ID" value="KAA0887966.1"/>
    <property type="molecule type" value="Genomic_DNA"/>
</dbReference>
<dbReference type="Proteomes" id="UP000324298">
    <property type="component" value="Unassembled WGS sequence"/>
</dbReference>
<dbReference type="AlphaFoldDB" id="A0A5A9X4P5"/>
<proteinExistence type="predicted"/>
<dbReference type="InterPro" id="IPR036188">
    <property type="entry name" value="FAD/NAD-bd_sf"/>
</dbReference>
<accession>A0A5A9X4P5</accession>
<reference evidence="7 8" key="1">
    <citation type="submission" date="2019-04" db="EMBL/GenBank/DDBJ databases">
        <title>Geobacter ruber sp. nov., ferric-reducing bacteria isolated from paddy soil.</title>
        <authorList>
            <person name="Xu Z."/>
            <person name="Masuda Y."/>
            <person name="Itoh H."/>
            <person name="Senoo K."/>
        </authorList>
    </citation>
    <scope>NUCLEOTIDE SEQUENCE [LARGE SCALE GENOMIC DNA]</scope>
    <source>
        <strain evidence="7 8">Red88</strain>
    </source>
</reference>
<dbReference type="InterPro" id="IPR050315">
    <property type="entry name" value="FAD-oxidoreductase_2"/>
</dbReference>
<dbReference type="PANTHER" id="PTHR43400">
    <property type="entry name" value="FUMARATE REDUCTASE"/>
    <property type="match status" value="1"/>
</dbReference>
<evidence type="ECO:0000313" key="8">
    <source>
        <dbReference type="Proteomes" id="UP000324298"/>
    </source>
</evidence>
<dbReference type="Gene3D" id="3.90.700.10">
    <property type="entry name" value="Succinate dehydrogenase/fumarate reductase flavoprotein, catalytic domain"/>
    <property type="match status" value="1"/>
</dbReference>
<comment type="caution">
    <text evidence="7">The sequence shown here is derived from an EMBL/GenBank/DDBJ whole genome shotgun (WGS) entry which is preliminary data.</text>
</comment>
<protein>
    <submittedName>
        <fullName evidence="7">FAD-dependent oxidoreductase</fullName>
    </submittedName>
</protein>
<dbReference type="Gene3D" id="3.50.50.60">
    <property type="entry name" value="FAD/NAD(P)-binding domain"/>
    <property type="match status" value="1"/>
</dbReference>
<evidence type="ECO:0000256" key="3">
    <source>
        <dbReference type="ARBA" id="ARBA00022827"/>
    </source>
</evidence>
<evidence type="ECO:0000256" key="5">
    <source>
        <dbReference type="SAM" id="SignalP"/>
    </source>
</evidence>
<dbReference type="SUPFAM" id="SSF56425">
    <property type="entry name" value="Succinate dehydrogenase/fumarate reductase flavoprotein, catalytic domain"/>
    <property type="match status" value="1"/>
</dbReference>